<evidence type="ECO:0000313" key="2">
    <source>
        <dbReference type="Proteomes" id="UP000248329"/>
    </source>
</evidence>
<comment type="caution">
    <text evidence="1">The sequence shown here is derived from an EMBL/GenBank/DDBJ whole genome shotgun (WGS) entry which is preliminary data.</text>
</comment>
<name>A0AC61KZW1_9EURY</name>
<gene>
    <name evidence="1" type="ORF">C4B59_13720</name>
</gene>
<evidence type="ECO:0000313" key="1">
    <source>
        <dbReference type="EMBL" id="PXF58211.1"/>
    </source>
</evidence>
<protein>
    <submittedName>
        <fullName evidence="1">Cofactor-independent phosphoglycerate mutase</fullName>
    </submittedName>
</protein>
<accession>A0AC61KZW1</accession>
<sequence>MKYLILLGDGMADVPLPELGGKTPLEHANIPNMDYIAKHGRCGLARTVPPGMPAGSDIANMSVMGYAPEKYYTGRGPLEAASMGVTLAEGEIAFRCNLITVTDGAIADYSAGHITSEEASVLIASINDSLPEGYIRFHAGISYRHLMVTDGIGASAVCTPPHDVLGEPMESRMPEGEDCKLLSDLIRGSARVFDGHRINEERIRAGKNPATHIWLWGQGGAPSFPSFEEMFGITGSMISAVDLLKGLAIYAGMDVIEVPGATGYLDTNYAGKADCAVKALEDHDFVYVHVEAPDEAGHAGDVEAKVQAIESFDEKVVGRVLNRCSDCVIMVLPDHPTPIPLRTHTADPVPFAIYDGGHGADSIATFDERSAAAGSYGLKVGTELIRLMIR</sequence>
<dbReference type="EMBL" id="PQXF01000040">
    <property type="protein sequence ID" value="PXF58211.1"/>
    <property type="molecule type" value="Genomic_DNA"/>
</dbReference>
<proteinExistence type="predicted"/>
<reference evidence="1" key="1">
    <citation type="submission" date="2018-01" db="EMBL/GenBank/DDBJ databases">
        <authorList>
            <person name="Krukenberg V."/>
        </authorList>
    </citation>
    <scope>NUCLEOTIDE SEQUENCE</scope>
    <source>
        <strain evidence="1">E20ANME2</strain>
    </source>
</reference>
<dbReference type="Proteomes" id="UP000248329">
    <property type="component" value="Unassembled WGS sequence"/>
</dbReference>
<organism evidence="1 2">
    <name type="scientific">Candidatus Methanogaster sp</name>
    <dbReference type="NCBI Taxonomy" id="3386292"/>
    <lineage>
        <taxon>Archaea</taxon>
        <taxon>Methanobacteriati</taxon>
        <taxon>Methanobacteriota</taxon>
        <taxon>Stenosarchaea group</taxon>
        <taxon>Methanomicrobia</taxon>
        <taxon>Methanosarcinales</taxon>
        <taxon>ANME-2 cluster</taxon>
        <taxon>Candidatus Methanogasteraceae</taxon>
        <taxon>Candidatus Methanogaster</taxon>
    </lineage>
</organism>